<protein>
    <submittedName>
        <fullName evidence="1">Protein arginine N-methyltransferase</fullName>
    </submittedName>
</protein>
<comment type="caution">
    <text evidence="1">The sequence shown here is derived from an EMBL/GenBank/DDBJ whole genome shotgun (WGS) entry which is preliminary data.</text>
</comment>
<evidence type="ECO:0000313" key="2">
    <source>
        <dbReference type="Proteomes" id="UP000886501"/>
    </source>
</evidence>
<name>A0ACB6Z562_THEGA</name>
<evidence type="ECO:0000313" key="1">
    <source>
        <dbReference type="EMBL" id="KAF9644781.1"/>
    </source>
</evidence>
<proteinExistence type="predicted"/>
<accession>A0ACB6Z562</accession>
<gene>
    <name evidence="1" type="ORF">BDM02DRAFT_3157071</name>
</gene>
<reference evidence="1" key="2">
    <citation type="journal article" date="2020" name="Nat. Commun.">
        <title>Large-scale genome sequencing of mycorrhizal fungi provides insights into the early evolution of symbiotic traits.</title>
        <authorList>
            <person name="Miyauchi S."/>
            <person name="Kiss E."/>
            <person name="Kuo A."/>
            <person name="Drula E."/>
            <person name="Kohler A."/>
            <person name="Sanchez-Garcia M."/>
            <person name="Morin E."/>
            <person name="Andreopoulos B."/>
            <person name="Barry K.W."/>
            <person name="Bonito G."/>
            <person name="Buee M."/>
            <person name="Carver A."/>
            <person name="Chen C."/>
            <person name="Cichocki N."/>
            <person name="Clum A."/>
            <person name="Culley D."/>
            <person name="Crous P.W."/>
            <person name="Fauchery L."/>
            <person name="Girlanda M."/>
            <person name="Hayes R.D."/>
            <person name="Keri Z."/>
            <person name="LaButti K."/>
            <person name="Lipzen A."/>
            <person name="Lombard V."/>
            <person name="Magnuson J."/>
            <person name="Maillard F."/>
            <person name="Murat C."/>
            <person name="Nolan M."/>
            <person name="Ohm R.A."/>
            <person name="Pangilinan J."/>
            <person name="Pereira M.F."/>
            <person name="Perotto S."/>
            <person name="Peter M."/>
            <person name="Pfister S."/>
            <person name="Riley R."/>
            <person name="Sitrit Y."/>
            <person name="Stielow J.B."/>
            <person name="Szollosi G."/>
            <person name="Zifcakova L."/>
            <person name="Stursova M."/>
            <person name="Spatafora J.W."/>
            <person name="Tedersoo L."/>
            <person name="Vaario L.M."/>
            <person name="Yamada A."/>
            <person name="Yan M."/>
            <person name="Wang P."/>
            <person name="Xu J."/>
            <person name="Bruns T."/>
            <person name="Baldrian P."/>
            <person name="Vilgalys R."/>
            <person name="Dunand C."/>
            <person name="Henrissat B."/>
            <person name="Grigoriev I.V."/>
            <person name="Hibbett D."/>
            <person name="Nagy L.G."/>
            <person name="Martin F.M."/>
        </authorList>
    </citation>
    <scope>NUCLEOTIDE SEQUENCE</scope>
    <source>
        <strain evidence="1">P2</strain>
    </source>
</reference>
<reference evidence="1" key="1">
    <citation type="submission" date="2019-10" db="EMBL/GenBank/DDBJ databases">
        <authorList>
            <consortium name="DOE Joint Genome Institute"/>
            <person name="Kuo A."/>
            <person name="Miyauchi S."/>
            <person name="Kiss E."/>
            <person name="Drula E."/>
            <person name="Kohler A."/>
            <person name="Sanchez-Garcia M."/>
            <person name="Andreopoulos B."/>
            <person name="Barry K.W."/>
            <person name="Bonito G."/>
            <person name="Buee M."/>
            <person name="Carver A."/>
            <person name="Chen C."/>
            <person name="Cichocki N."/>
            <person name="Clum A."/>
            <person name="Culley D."/>
            <person name="Crous P.W."/>
            <person name="Fauchery L."/>
            <person name="Girlanda M."/>
            <person name="Hayes R."/>
            <person name="Keri Z."/>
            <person name="Labutti K."/>
            <person name="Lipzen A."/>
            <person name="Lombard V."/>
            <person name="Magnuson J."/>
            <person name="Maillard F."/>
            <person name="Morin E."/>
            <person name="Murat C."/>
            <person name="Nolan M."/>
            <person name="Ohm R."/>
            <person name="Pangilinan J."/>
            <person name="Pereira M."/>
            <person name="Perotto S."/>
            <person name="Peter M."/>
            <person name="Riley R."/>
            <person name="Sitrit Y."/>
            <person name="Stielow B."/>
            <person name="Szollosi G."/>
            <person name="Zifcakova L."/>
            <person name="Stursova M."/>
            <person name="Spatafora J.W."/>
            <person name="Tedersoo L."/>
            <person name="Vaario L.-M."/>
            <person name="Yamada A."/>
            <person name="Yan M."/>
            <person name="Wang P."/>
            <person name="Xu J."/>
            <person name="Bruns T."/>
            <person name="Baldrian P."/>
            <person name="Vilgalys R."/>
            <person name="Henrissat B."/>
            <person name="Grigoriev I.V."/>
            <person name="Hibbett D."/>
            <person name="Nagy L.G."/>
            <person name="Martin F.M."/>
        </authorList>
    </citation>
    <scope>NUCLEOTIDE SEQUENCE</scope>
    <source>
        <strain evidence="1">P2</strain>
    </source>
</reference>
<keyword evidence="2" id="KW-1185">Reference proteome</keyword>
<sequence length="362" mass="40557">MSFLELEWTHYVSCRRIHEEMLKDTVRTGSYRAAILDNPHLFKGKTVLDVGCGTGILSMFAAKAGASHVVGIDMSNIIDQAHKIVAANGFSGVITLVKGKLEEAELPIQEFDIIISEWMGYFLLYESMLDTILLARDKYLKPGGLIFPDNASMYICAIEDQEYKEEKINFWDNVYGFDYSVIKDIALREPLVDTVELRATVTNPCKFKHIDILTAKKEDLTFEAPFELTATRNDYVHAFLAWFDISFACTHKKVSFSTGPHAKYTHWKQTVFYTPSTITISQGQKIRGRLSCAPNTKNNRDLDIMIAYGTNESEMVVEYKIAATTDSREQMVGLCPGSCPTPALPVRTLPSHQAVPRGCGPA</sequence>
<organism evidence="1 2">
    <name type="scientific">Thelephora ganbajun</name>
    <name type="common">Ganba fungus</name>
    <dbReference type="NCBI Taxonomy" id="370292"/>
    <lineage>
        <taxon>Eukaryota</taxon>
        <taxon>Fungi</taxon>
        <taxon>Dikarya</taxon>
        <taxon>Basidiomycota</taxon>
        <taxon>Agaricomycotina</taxon>
        <taxon>Agaricomycetes</taxon>
        <taxon>Thelephorales</taxon>
        <taxon>Thelephoraceae</taxon>
        <taxon>Thelephora</taxon>
    </lineage>
</organism>
<dbReference type="EMBL" id="MU118119">
    <property type="protein sequence ID" value="KAF9644781.1"/>
    <property type="molecule type" value="Genomic_DNA"/>
</dbReference>
<dbReference type="Proteomes" id="UP000886501">
    <property type="component" value="Unassembled WGS sequence"/>
</dbReference>